<dbReference type="Gene3D" id="1.10.3810.10">
    <property type="entry name" value="Biosynthetic peptidoglycan transglycosylase-like"/>
    <property type="match status" value="1"/>
</dbReference>
<keyword evidence="8 11" id="KW-1133">Transmembrane helix</keyword>
<keyword evidence="7 11" id="KW-0573">Peptidoglycan synthesis</keyword>
<evidence type="ECO:0000259" key="13">
    <source>
        <dbReference type="Pfam" id="PF00912"/>
    </source>
</evidence>
<dbReference type="GO" id="GO:0008955">
    <property type="term" value="F:peptidoglycan glycosyltransferase activity"/>
    <property type="evidence" value="ECO:0007669"/>
    <property type="project" value="UniProtKB-UniRule"/>
</dbReference>
<evidence type="ECO:0000256" key="10">
    <source>
        <dbReference type="ARBA" id="ARBA00023316"/>
    </source>
</evidence>
<comment type="subcellular location">
    <subcellularLocation>
        <location evidence="11">Cell inner membrane</location>
        <topology evidence="11">Single-pass membrane protein</topology>
    </subcellularLocation>
</comment>
<dbReference type="Proteomes" id="UP000255000">
    <property type="component" value="Unassembled WGS sequence"/>
</dbReference>
<dbReference type="GO" id="GO:0005886">
    <property type="term" value="C:plasma membrane"/>
    <property type="evidence" value="ECO:0007669"/>
    <property type="project" value="UniProtKB-SubCell"/>
</dbReference>
<dbReference type="GO" id="GO:0071555">
    <property type="term" value="P:cell wall organization"/>
    <property type="evidence" value="ECO:0007669"/>
    <property type="project" value="UniProtKB-KW"/>
</dbReference>
<organism evidence="14 15">
    <name type="scientific">Pannonibacter phragmitetus</name>
    <dbReference type="NCBI Taxonomy" id="121719"/>
    <lineage>
        <taxon>Bacteria</taxon>
        <taxon>Pseudomonadati</taxon>
        <taxon>Pseudomonadota</taxon>
        <taxon>Alphaproteobacteria</taxon>
        <taxon>Hyphomicrobiales</taxon>
        <taxon>Stappiaceae</taxon>
        <taxon>Pannonibacter</taxon>
    </lineage>
</organism>
<gene>
    <name evidence="14" type="primary">mrcA_2</name>
    <name evidence="11" type="synonym">mtgA</name>
    <name evidence="14" type="ORF">NCTC13350_03913</name>
</gene>
<keyword evidence="4 11" id="KW-0808">Transferase</keyword>
<comment type="pathway">
    <text evidence="11">Cell wall biogenesis; peptidoglycan biosynthesis.</text>
</comment>
<keyword evidence="5 11" id="KW-0812">Transmembrane</keyword>
<evidence type="ECO:0000256" key="2">
    <source>
        <dbReference type="ARBA" id="ARBA00022519"/>
    </source>
</evidence>
<evidence type="ECO:0000313" key="14">
    <source>
        <dbReference type="EMBL" id="SUB02936.1"/>
    </source>
</evidence>
<dbReference type="GO" id="GO:0008360">
    <property type="term" value="P:regulation of cell shape"/>
    <property type="evidence" value="ECO:0007669"/>
    <property type="project" value="UniProtKB-KW"/>
</dbReference>
<dbReference type="PANTHER" id="PTHR30400">
    <property type="entry name" value="MONOFUNCTIONAL BIOSYNTHETIC PEPTIDOGLYCAN TRANSGLYCOSYLASE"/>
    <property type="match status" value="1"/>
</dbReference>
<dbReference type="Pfam" id="PF00912">
    <property type="entry name" value="Transgly"/>
    <property type="match status" value="1"/>
</dbReference>
<comment type="function">
    <text evidence="11">Peptidoglycan polymerase that catalyzes glycan chain elongation from lipid-linked precursors.</text>
</comment>
<dbReference type="PANTHER" id="PTHR30400:SF0">
    <property type="entry name" value="BIOSYNTHETIC PEPTIDOGLYCAN TRANSGLYCOSYLASE"/>
    <property type="match status" value="1"/>
</dbReference>
<evidence type="ECO:0000256" key="3">
    <source>
        <dbReference type="ARBA" id="ARBA00022676"/>
    </source>
</evidence>
<evidence type="ECO:0000256" key="9">
    <source>
        <dbReference type="ARBA" id="ARBA00023136"/>
    </source>
</evidence>
<evidence type="ECO:0000256" key="7">
    <source>
        <dbReference type="ARBA" id="ARBA00022984"/>
    </source>
</evidence>
<keyword evidence="2 11" id="KW-0997">Cell inner membrane</keyword>
<dbReference type="InterPro" id="IPR023346">
    <property type="entry name" value="Lysozyme-like_dom_sf"/>
</dbReference>
<proteinExistence type="inferred from homology"/>
<dbReference type="InterPro" id="IPR011812">
    <property type="entry name" value="Pep_trsgly"/>
</dbReference>
<feature type="domain" description="Glycosyl transferase family 51" evidence="13">
    <location>
        <begin position="101"/>
        <end position="251"/>
    </location>
</feature>
<dbReference type="EMBL" id="UGSK01000001">
    <property type="protein sequence ID" value="SUB02936.1"/>
    <property type="molecule type" value="Genomic_DNA"/>
</dbReference>
<dbReference type="GO" id="GO:0009274">
    <property type="term" value="C:peptidoglycan-based cell wall"/>
    <property type="evidence" value="ECO:0007669"/>
    <property type="project" value="InterPro"/>
</dbReference>
<keyword evidence="9 11" id="KW-0472">Membrane</keyword>
<feature type="region of interest" description="Disordered" evidence="12">
    <location>
        <begin position="1"/>
        <end position="52"/>
    </location>
</feature>
<comment type="similarity">
    <text evidence="11">Belongs to the glycosyltransferase 51 family.</text>
</comment>
<keyword evidence="6 11" id="KW-0133">Cell shape</keyword>
<accession>A0A379A0D7</accession>
<reference evidence="14 15" key="1">
    <citation type="submission" date="2018-06" db="EMBL/GenBank/DDBJ databases">
        <authorList>
            <consortium name="Pathogen Informatics"/>
            <person name="Doyle S."/>
        </authorList>
    </citation>
    <scope>NUCLEOTIDE SEQUENCE [LARGE SCALE GENOMIC DNA]</scope>
    <source>
        <strain evidence="14 15">NCTC13350</strain>
    </source>
</reference>
<feature type="transmembrane region" description="Helical" evidence="11">
    <location>
        <begin position="63"/>
        <end position="85"/>
    </location>
</feature>
<evidence type="ECO:0000256" key="12">
    <source>
        <dbReference type="SAM" id="MobiDB-lite"/>
    </source>
</evidence>
<dbReference type="AlphaFoldDB" id="A0A379A0D7"/>
<evidence type="ECO:0000256" key="5">
    <source>
        <dbReference type="ARBA" id="ARBA00022692"/>
    </source>
</evidence>
<comment type="catalytic activity">
    <reaction evidence="11">
        <text>[GlcNAc-(1-&gt;4)-Mur2Ac(oyl-L-Ala-gamma-D-Glu-L-Lys-D-Ala-D-Ala)](n)-di-trans,octa-cis-undecaprenyl diphosphate + beta-D-GlcNAc-(1-&gt;4)-Mur2Ac(oyl-L-Ala-gamma-D-Glu-L-Lys-D-Ala-D-Ala)-di-trans,octa-cis-undecaprenyl diphosphate = [GlcNAc-(1-&gt;4)-Mur2Ac(oyl-L-Ala-gamma-D-Glu-L-Lys-D-Ala-D-Ala)](n+1)-di-trans,octa-cis-undecaprenyl diphosphate + di-trans,octa-cis-undecaprenyl diphosphate + H(+)</text>
        <dbReference type="Rhea" id="RHEA:23708"/>
        <dbReference type="Rhea" id="RHEA-COMP:9602"/>
        <dbReference type="Rhea" id="RHEA-COMP:9603"/>
        <dbReference type="ChEBI" id="CHEBI:15378"/>
        <dbReference type="ChEBI" id="CHEBI:58405"/>
        <dbReference type="ChEBI" id="CHEBI:60033"/>
        <dbReference type="ChEBI" id="CHEBI:78435"/>
        <dbReference type="EC" id="2.4.99.28"/>
    </reaction>
</comment>
<keyword evidence="1 11" id="KW-1003">Cell membrane</keyword>
<dbReference type="HAMAP" id="MF_00766">
    <property type="entry name" value="PGT_MtgA"/>
    <property type="match status" value="1"/>
</dbReference>
<dbReference type="UniPathway" id="UPA00219"/>
<dbReference type="InterPro" id="IPR036950">
    <property type="entry name" value="PBP_transglycosylase"/>
</dbReference>
<dbReference type="NCBIfam" id="TIGR02070">
    <property type="entry name" value="mono_pep_trsgly"/>
    <property type="match status" value="1"/>
</dbReference>
<evidence type="ECO:0000256" key="4">
    <source>
        <dbReference type="ARBA" id="ARBA00022679"/>
    </source>
</evidence>
<dbReference type="EC" id="2.4.99.28" evidence="11"/>
<dbReference type="InterPro" id="IPR001264">
    <property type="entry name" value="Glyco_trans_51"/>
</dbReference>
<evidence type="ECO:0000256" key="1">
    <source>
        <dbReference type="ARBA" id="ARBA00022475"/>
    </source>
</evidence>
<sequence length="280" mass="30884">MAQEDGLPGSTTSPPELRHPGMPDTGAPDMDVREADARGAGDRDKAARMPRNRTRRSLRITRIIVWTLLLLVLAPPLLTVIYSVVPPISTLMISRYAQGLWVDRQWRSLDQISPHLVRAVITSEDARFCDHRGVDWDALHGQIQKLNAGEDARGASTITMQLAKNLFLWGDRSFIRKGLELPTALMIDQILTKRRIMEVYLNVAEWGEGIFGAEAAAQAWFGKSAADLTQAEASRLATALPNPILRNPARPGRGHARLASTNQRRIANAGNIFGCVLASR</sequence>
<keyword evidence="3 11" id="KW-0328">Glycosyltransferase</keyword>
<evidence type="ECO:0000256" key="11">
    <source>
        <dbReference type="HAMAP-Rule" id="MF_00766"/>
    </source>
</evidence>
<evidence type="ECO:0000256" key="8">
    <source>
        <dbReference type="ARBA" id="ARBA00022989"/>
    </source>
</evidence>
<dbReference type="GO" id="GO:0009252">
    <property type="term" value="P:peptidoglycan biosynthetic process"/>
    <property type="evidence" value="ECO:0007669"/>
    <property type="project" value="UniProtKB-UniRule"/>
</dbReference>
<evidence type="ECO:0000256" key="6">
    <source>
        <dbReference type="ARBA" id="ARBA00022960"/>
    </source>
</evidence>
<dbReference type="SUPFAM" id="SSF53955">
    <property type="entry name" value="Lysozyme-like"/>
    <property type="match status" value="1"/>
</dbReference>
<dbReference type="GO" id="GO:0016763">
    <property type="term" value="F:pentosyltransferase activity"/>
    <property type="evidence" value="ECO:0007669"/>
    <property type="project" value="InterPro"/>
</dbReference>
<feature type="compositionally biased region" description="Basic and acidic residues" evidence="12">
    <location>
        <begin position="30"/>
        <end position="47"/>
    </location>
</feature>
<name>A0A379A0D7_9HYPH</name>
<evidence type="ECO:0000313" key="15">
    <source>
        <dbReference type="Proteomes" id="UP000255000"/>
    </source>
</evidence>
<protein>
    <recommendedName>
        <fullName evidence="11">Biosynthetic peptidoglycan transglycosylase</fullName>
        <ecNumber evidence="11">2.4.99.28</ecNumber>
    </recommendedName>
    <alternativeName>
        <fullName evidence="11">Glycan polymerase</fullName>
    </alternativeName>
    <alternativeName>
        <fullName evidence="11">Peptidoglycan glycosyltransferase MtgA</fullName>
        <shortName evidence="11">PGT</shortName>
    </alternativeName>
</protein>
<keyword evidence="10 11" id="KW-0961">Cell wall biogenesis/degradation</keyword>